<dbReference type="Proteomes" id="UP001240678">
    <property type="component" value="Unassembled WGS sequence"/>
</dbReference>
<comment type="caution">
    <text evidence="1">The sequence shown here is derived from an EMBL/GenBank/DDBJ whole genome shotgun (WGS) entry which is preliminary data.</text>
</comment>
<protein>
    <submittedName>
        <fullName evidence="1">Uncharacterized protein</fullName>
    </submittedName>
</protein>
<dbReference type="EMBL" id="MOOE01000002">
    <property type="protein sequence ID" value="KAK1536532.1"/>
    <property type="molecule type" value="Genomic_DNA"/>
</dbReference>
<proteinExistence type="predicted"/>
<reference evidence="1 2" key="1">
    <citation type="submission" date="2016-10" db="EMBL/GenBank/DDBJ databases">
        <title>The genome sequence of Colletotrichum fioriniae PJ7.</title>
        <authorList>
            <person name="Baroncelli R."/>
        </authorList>
    </citation>
    <scope>NUCLEOTIDE SEQUENCE [LARGE SCALE GENOMIC DNA]</scope>
    <source>
        <strain evidence="1 2">IMI 309622</strain>
    </source>
</reference>
<dbReference type="AlphaFoldDB" id="A0AAI9Z6J8"/>
<gene>
    <name evidence="1" type="ORF">CCOS01_01852</name>
</gene>
<dbReference type="RefSeq" id="XP_060318695.1">
    <property type="nucleotide sequence ID" value="XM_060450045.1"/>
</dbReference>
<dbReference type="GeneID" id="85333592"/>
<keyword evidence="2" id="KW-1185">Reference proteome</keyword>
<sequence>MVRRVKAATAWSLEVEDRLFPAGDSYPLAGPMFLSTRCYRLSWSRSVRRLRFGYSVWRGSSFPREESITTTNQTRTKGRWEKTSISHLKVYFVGHTLLSESFPARWRTSVPLERVEFTLGLKLQRGDQSPTRPYPCQQIHEPFCNHSAAGITLREGEGLASGRNHPSEIRPLEKITWNCRLSDLPR</sequence>
<evidence type="ECO:0000313" key="2">
    <source>
        <dbReference type="Proteomes" id="UP001240678"/>
    </source>
</evidence>
<accession>A0AAI9Z6J8</accession>
<evidence type="ECO:0000313" key="1">
    <source>
        <dbReference type="EMBL" id="KAK1536532.1"/>
    </source>
</evidence>
<name>A0AAI9Z6J8_9PEZI</name>
<organism evidence="1 2">
    <name type="scientific">Colletotrichum costaricense</name>
    <dbReference type="NCBI Taxonomy" id="1209916"/>
    <lineage>
        <taxon>Eukaryota</taxon>
        <taxon>Fungi</taxon>
        <taxon>Dikarya</taxon>
        <taxon>Ascomycota</taxon>
        <taxon>Pezizomycotina</taxon>
        <taxon>Sordariomycetes</taxon>
        <taxon>Hypocreomycetidae</taxon>
        <taxon>Glomerellales</taxon>
        <taxon>Glomerellaceae</taxon>
        <taxon>Colletotrichum</taxon>
        <taxon>Colletotrichum acutatum species complex</taxon>
    </lineage>
</organism>